<feature type="region of interest" description="Disordered" evidence="1">
    <location>
        <begin position="78"/>
        <end position="99"/>
    </location>
</feature>
<dbReference type="RefSeq" id="WP_136931935.1">
    <property type="nucleotide sequence ID" value="NZ_SSMQ01000031.1"/>
</dbReference>
<feature type="signal peptide" evidence="2">
    <location>
        <begin position="1"/>
        <end position="22"/>
    </location>
</feature>
<gene>
    <name evidence="3" type="ORF">E8A74_26820</name>
</gene>
<dbReference type="OrthoDB" id="9862934at2"/>
<evidence type="ECO:0000313" key="3">
    <source>
        <dbReference type="EMBL" id="TKD03139.1"/>
    </source>
</evidence>
<sequence>MGSSARCRFSLLALAWGLAASAVGCGRGAAQRAAEAPRAPEPPTYAVVIPPGTYFPDWPSLSFDGEPEYDETRSIEMRAALPPQGPAAQVPMRMSRAPR</sequence>
<protein>
    <submittedName>
        <fullName evidence="3">Uncharacterized protein</fullName>
    </submittedName>
</protein>
<proteinExistence type="predicted"/>
<organism evidence="3 4">
    <name type="scientific">Polyangium fumosum</name>
    <dbReference type="NCBI Taxonomy" id="889272"/>
    <lineage>
        <taxon>Bacteria</taxon>
        <taxon>Pseudomonadati</taxon>
        <taxon>Myxococcota</taxon>
        <taxon>Polyangia</taxon>
        <taxon>Polyangiales</taxon>
        <taxon>Polyangiaceae</taxon>
        <taxon>Polyangium</taxon>
    </lineage>
</organism>
<name>A0A4U1J755_9BACT</name>
<dbReference type="AlphaFoldDB" id="A0A4U1J755"/>
<dbReference type="PROSITE" id="PS51257">
    <property type="entry name" value="PROKAR_LIPOPROTEIN"/>
    <property type="match status" value="1"/>
</dbReference>
<accession>A0A4U1J755</accession>
<reference evidence="3 4" key="1">
    <citation type="submission" date="2019-04" db="EMBL/GenBank/DDBJ databases">
        <authorList>
            <person name="Li Y."/>
            <person name="Wang J."/>
        </authorList>
    </citation>
    <scope>NUCLEOTIDE SEQUENCE [LARGE SCALE GENOMIC DNA]</scope>
    <source>
        <strain evidence="3 4">DSM 14668</strain>
    </source>
</reference>
<evidence type="ECO:0000313" key="4">
    <source>
        <dbReference type="Proteomes" id="UP000309215"/>
    </source>
</evidence>
<evidence type="ECO:0000256" key="1">
    <source>
        <dbReference type="SAM" id="MobiDB-lite"/>
    </source>
</evidence>
<keyword evidence="2" id="KW-0732">Signal</keyword>
<dbReference type="Proteomes" id="UP000309215">
    <property type="component" value="Unassembled WGS sequence"/>
</dbReference>
<keyword evidence="4" id="KW-1185">Reference proteome</keyword>
<feature type="chain" id="PRO_5020520998" evidence="2">
    <location>
        <begin position="23"/>
        <end position="99"/>
    </location>
</feature>
<evidence type="ECO:0000256" key="2">
    <source>
        <dbReference type="SAM" id="SignalP"/>
    </source>
</evidence>
<dbReference type="EMBL" id="SSMQ01000031">
    <property type="protein sequence ID" value="TKD03139.1"/>
    <property type="molecule type" value="Genomic_DNA"/>
</dbReference>
<comment type="caution">
    <text evidence="3">The sequence shown here is derived from an EMBL/GenBank/DDBJ whole genome shotgun (WGS) entry which is preliminary data.</text>
</comment>